<sequence>MISKIIFLFCFLNGFAHNFPTDQNCGLKADLKFRACLKVFELETKSSKNSTTIWESTKNYNKCIETLKPCKKFNQSALFFTLISYSNYIREVFGNCLNYDQEIRETEFDCKFLGEDLKNYSIQSMKDKKCGEIERFLKIHDEMLHTVGCEMS</sequence>
<reference evidence="2" key="1">
    <citation type="submission" date="2022-11" db="EMBL/GenBank/DDBJ databases">
        <authorList>
            <person name="Kikuchi T."/>
        </authorList>
    </citation>
    <scope>NUCLEOTIDE SEQUENCE</scope>
    <source>
        <strain evidence="2">PS1010</strain>
    </source>
</reference>
<evidence type="ECO:0000313" key="3">
    <source>
        <dbReference type="Proteomes" id="UP001152747"/>
    </source>
</evidence>
<feature type="signal peptide" evidence="1">
    <location>
        <begin position="1"/>
        <end position="18"/>
    </location>
</feature>
<accession>A0A9P1I9G7</accession>
<keyword evidence="3" id="KW-1185">Reference proteome</keyword>
<gene>
    <name evidence="2" type="ORF">CAMP_LOCUS3551</name>
</gene>
<organism evidence="2 3">
    <name type="scientific">Caenorhabditis angaria</name>
    <dbReference type="NCBI Taxonomy" id="860376"/>
    <lineage>
        <taxon>Eukaryota</taxon>
        <taxon>Metazoa</taxon>
        <taxon>Ecdysozoa</taxon>
        <taxon>Nematoda</taxon>
        <taxon>Chromadorea</taxon>
        <taxon>Rhabditida</taxon>
        <taxon>Rhabditina</taxon>
        <taxon>Rhabditomorpha</taxon>
        <taxon>Rhabditoidea</taxon>
        <taxon>Rhabditidae</taxon>
        <taxon>Peloderinae</taxon>
        <taxon>Caenorhabditis</taxon>
    </lineage>
</organism>
<keyword evidence="1" id="KW-0732">Signal</keyword>
<evidence type="ECO:0008006" key="4">
    <source>
        <dbReference type="Google" id="ProtNLM"/>
    </source>
</evidence>
<dbReference type="EMBL" id="CANHGI010000002">
    <property type="protein sequence ID" value="CAI5440914.1"/>
    <property type="molecule type" value="Genomic_DNA"/>
</dbReference>
<name>A0A9P1I9G7_9PELO</name>
<protein>
    <recommendedName>
        <fullName evidence="4">DUF19 domain-containing protein</fullName>
    </recommendedName>
</protein>
<dbReference type="Proteomes" id="UP001152747">
    <property type="component" value="Unassembled WGS sequence"/>
</dbReference>
<dbReference type="AlphaFoldDB" id="A0A9P1I9G7"/>
<evidence type="ECO:0000313" key="2">
    <source>
        <dbReference type="EMBL" id="CAI5440914.1"/>
    </source>
</evidence>
<feature type="chain" id="PRO_5040113955" description="DUF19 domain-containing protein" evidence="1">
    <location>
        <begin position="19"/>
        <end position="152"/>
    </location>
</feature>
<comment type="caution">
    <text evidence="2">The sequence shown here is derived from an EMBL/GenBank/DDBJ whole genome shotgun (WGS) entry which is preliminary data.</text>
</comment>
<proteinExistence type="predicted"/>
<evidence type="ECO:0000256" key="1">
    <source>
        <dbReference type="SAM" id="SignalP"/>
    </source>
</evidence>